<sequence>MASDAATSLQGFGALPTELIQLIFCFAQALTVADFRKQRHGGYRASTPVSAIQHVCKLWYNIARSIPELWTCITILNCSNHSMEMLGVFAERSEDLPLHVSFSVSLATLNCTQENLAIQDALDKIFSLAHRLRTLHIVTNNFVAMGGTIRCDSSTPLLETLSISMSYSEGVAVTPSTTFHLGPTPSIKSLALRGIDLEADFASLVERLEVLEAPYIPSIISRLAESFSSSHGVTPSLRYLKLVRLPGLAGQLGVAFGAYIASLTSLVLNDIRDFGHLPNLLHCPHLENLSLGGLQYDVLRSFVQSIRNSSIIFPSLRAFCLLNIESVTFKFRDLRYLGTAFPSIDSLIVSNVTSGPIQAYTGKCARIRAHRSPADRAMMVRAEGAVRPSETGRLFALITITAVIHQSVPPPPRRLSSSSRSPSTPPRQLLLLTGPLIHLDYTLPLSLGFPPPPFRRKSACFLRYPISAGWLQHFQHSALTPASPQSSYLLLGLALSGLRLSETSSFRH</sequence>
<name>A0AAW0A0J4_9AGAR</name>
<dbReference type="EMBL" id="JAWWNJ010000097">
    <property type="protein sequence ID" value="KAK6996468.1"/>
    <property type="molecule type" value="Genomic_DNA"/>
</dbReference>
<evidence type="ECO:0000313" key="2">
    <source>
        <dbReference type="Proteomes" id="UP001362999"/>
    </source>
</evidence>
<protein>
    <recommendedName>
        <fullName evidence="3">F-box domain-containing protein</fullName>
    </recommendedName>
</protein>
<evidence type="ECO:0000313" key="1">
    <source>
        <dbReference type="EMBL" id="KAK6996468.1"/>
    </source>
</evidence>
<gene>
    <name evidence="1" type="ORF">R3P38DRAFT_3628192</name>
</gene>
<dbReference type="Gene3D" id="3.80.10.10">
    <property type="entry name" value="Ribonuclease Inhibitor"/>
    <property type="match status" value="1"/>
</dbReference>
<dbReference type="PANTHER" id="PTHR38926:SF5">
    <property type="entry name" value="F-BOX AND LEUCINE-RICH REPEAT PROTEIN 6"/>
    <property type="match status" value="1"/>
</dbReference>
<evidence type="ECO:0008006" key="3">
    <source>
        <dbReference type="Google" id="ProtNLM"/>
    </source>
</evidence>
<dbReference type="Proteomes" id="UP001362999">
    <property type="component" value="Unassembled WGS sequence"/>
</dbReference>
<reference evidence="1 2" key="1">
    <citation type="journal article" date="2024" name="J Genomics">
        <title>Draft genome sequencing and assembly of Favolaschia claudopus CIRM-BRFM 2984 isolated from oak limbs.</title>
        <authorList>
            <person name="Navarro D."/>
            <person name="Drula E."/>
            <person name="Chaduli D."/>
            <person name="Cazenave R."/>
            <person name="Ahrendt S."/>
            <person name="Wang J."/>
            <person name="Lipzen A."/>
            <person name="Daum C."/>
            <person name="Barry K."/>
            <person name="Grigoriev I.V."/>
            <person name="Favel A."/>
            <person name="Rosso M.N."/>
            <person name="Martin F."/>
        </authorList>
    </citation>
    <scope>NUCLEOTIDE SEQUENCE [LARGE SCALE GENOMIC DNA]</scope>
    <source>
        <strain evidence="1 2">CIRM-BRFM 2984</strain>
    </source>
</reference>
<accession>A0AAW0A0J4</accession>
<dbReference type="SUPFAM" id="SSF52047">
    <property type="entry name" value="RNI-like"/>
    <property type="match status" value="1"/>
</dbReference>
<dbReference type="PANTHER" id="PTHR38926">
    <property type="entry name" value="F-BOX DOMAIN CONTAINING PROTEIN, EXPRESSED"/>
    <property type="match status" value="1"/>
</dbReference>
<proteinExistence type="predicted"/>
<dbReference type="AlphaFoldDB" id="A0AAW0A0J4"/>
<comment type="caution">
    <text evidence="1">The sequence shown here is derived from an EMBL/GenBank/DDBJ whole genome shotgun (WGS) entry which is preliminary data.</text>
</comment>
<dbReference type="InterPro" id="IPR032675">
    <property type="entry name" value="LRR_dom_sf"/>
</dbReference>
<keyword evidence="2" id="KW-1185">Reference proteome</keyword>
<organism evidence="1 2">
    <name type="scientific">Favolaschia claudopus</name>
    <dbReference type="NCBI Taxonomy" id="2862362"/>
    <lineage>
        <taxon>Eukaryota</taxon>
        <taxon>Fungi</taxon>
        <taxon>Dikarya</taxon>
        <taxon>Basidiomycota</taxon>
        <taxon>Agaricomycotina</taxon>
        <taxon>Agaricomycetes</taxon>
        <taxon>Agaricomycetidae</taxon>
        <taxon>Agaricales</taxon>
        <taxon>Marasmiineae</taxon>
        <taxon>Mycenaceae</taxon>
        <taxon>Favolaschia</taxon>
    </lineage>
</organism>